<sequence>MEYASLVWYPLYMTQYMVPDKIHRKFLKYLSYKLNGIYPSRGIPMDSLLIRHNMTSLSARRDVNCANFLVKLISNKVDCSYILSTIGFNVPRLSSRHVNTFYIPPSRTNVFHHSPSRTMCNCFNKLIVEDIFMSHR</sequence>
<accession>A0AA38MN34</accession>
<dbReference type="EMBL" id="JALNTZ010000002">
    <property type="protein sequence ID" value="KAJ3661763.1"/>
    <property type="molecule type" value="Genomic_DNA"/>
</dbReference>
<proteinExistence type="predicted"/>
<evidence type="ECO:0000313" key="1">
    <source>
        <dbReference type="EMBL" id="KAJ3661763.1"/>
    </source>
</evidence>
<reference evidence="1" key="1">
    <citation type="journal article" date="2023" name="G3 (Bethesda)">
        <title>Whole genome assemblies of Zophobas morio and Tenebrio molitor.</title>
        <authorList>
            <person name="Kaur S."/>
            <person name="Stinson S.A."/>
            <person name="diCenzo G.C."/>
        </authorList>
    </citation>
    <scope>NUCLEOTIDE SEQUENCE</scope>
    <source>
        <strain evidence="1">QUZm001</strain>
    </source>
</reference>
<protein>
    <submittedName>
        <fullName evidence="1">Uncharacterized protein</fullName>
    </submittedName>
</protein>
<comment type="caution">
    <text evidence="1">The sequence shown here is derived from an EMBL/GenBank/DDBJ whole genome shotgun (WGS) entry which is preliminary data.</text>
</comment>
<gene>
    <name evidence="1" type="ORF">Zmor_006148</name>
</gene>
<keyword evidence="2" id="KW-1185">Reference proteome</keyword>
<dbReference type="Proteomes" id="UP001168821">
    <property type="component" value="Unassembled WGS sequence"/>
</dbReference>
<evidence type="ECO:0000313" key="2">
    <source>
        <dbReference type="Proteomes" id="UP001168821"/>
    </source>
</evidence>
<name>A0AA38MN34_9CUCU</name>
<organism evidence="1 2">
    <name type="scientific">Zophobas morio</name>
    <dbReference type="NCBI Taxonomy" id="2755281"/>
    <lineage>
        <taxon>Eukaryota</taxon>
        <taxon>Metazoa</taxon>
        <taxon>Ecdysozoa</taxon>
        <taxon>Arthropoda</taxon>
        <taxon>Hexapoda</taxon>
        <taxon>Insecta</taxon>
        <taxon>Pterygota</taxon>
        <taxon>Neoptera</taxon>
        <taxon>Endopterygota</taxon>
        <taxon>Coleoptera</taxon>
        <taxon>Polyphaga</taxon>
        <taxon>Cucujiformia</taxon>
        <taxon>Tenebrionidae</taxon>
        <taxon>Zophobas</taxon>
    </lineage>
</organism>
<dbReference type="AlphaFoldDB" id="A0AA38MN34"/>